<dbReference type="Pfam" id="PF18306">
    <property type="entry name" value="LDcluster4"/>
    <property type="match status" value="1"/>
</dbReference>
<dbReference type="STRING" id="1798497.A3D71_00715"/>
<evidence type="ECO:0000313" key="1">
    <source>
        <dbReference type="EMBL" id="OGG65881.1"/>
    </source>
</evidence>
<sequence length="184" mass="19543">MRKLQIGVIGSAGPDKADGADSVARDVGKRIAERGHVLVFGPELQPVSLSTLAAKAAAEDNGTTLAIALGRGRTSFEGMEYVSAWVYTDNSGGGGREVVLANSCDGVIVIGGGVGTLIEIAVSYMNLVPVVLIESTGGWADKLNDAYLDERRKVRMHKCADVEEAIRHIENATRTRALRTLHNK</sequence>
<comment type="caution">
    <text evidence="1">The sequence shown here is derived from an EMBL/GenBank/DDBJ whole genome shotgun (WGS) entry which is preliminary data.</text>
</comment>
<organism evidence="1 2">
    <name type="scientific">Candidatus Kaiserbacteria bacterium RIFCSPHIGHO2_02_FULL_55_20</name>
    <dbReference type="NCBI Taxonomy" id="1798497"/>
    <lineage>
        <taxon>Bacteria</taxon>
        <taxon>Candidatus Kaiseribacteriota</taxon>
    </lineage>
</organism>
<accession>A0A1F6DWS6</accession>
<dbReference type="InterPro" id="IPR041164">
    <property type="entry name" value="LDcluster4"/>
</dbReference>
<evidence type="ECO:0008006" key="3">
    <source>
        <dbReference type="Google" id="ProtNLM"/>
    </source>
</evidence>
<dbReference type="Proteomes" id="UP000177652">
    <property type="component" value="Unassembled WGS sequence"/>
</dbReference>
<protein>
    <recommendedName>
        <fullName evidence="3">TIGR00725 family protein</fullName>
    </recommendedName>
</protein>
<name>A0A1F6DWS6_9BACT</name>
<dbReference type="Gene3D" id="3.40.50.450">
    <property type="match status" value="1"/>
</dbReference>
<dbReference type="EMBL" id="MFLK01000029">
    <property type="protein sequence ID" value="OGG65881.1"/>
    <property type="molecule type" value="Genomic_DNA"/>
</dbReference>
<evidence type="ECO:0000313" key="2">
    <source>
        <dbReference type="Proteomes" id="UP000177652"/>
    </source>
</evidence>
<proteinExistence type="predicted"/>
<gene>
    <name evidence="1" type="ORF">A3D71_00715</name>
</gene>
<dbReference type="SUPFAM" id="SSF102405">
    <property type="entry name" value="MCP/YpsA-like"/>
    <property type="match status" value="1"/>
</dbReference>
<reference evidence="1 2" key="1">
    <citation type="journal article" date="2016" name="Nat. Commun.">
        <title>Thousands of microbial genomes shed light on interconnected biogeochemical processes in an aquifer system.</title>
        <authorList>
            <person name="Anantharaman K."/>
            <person name="Brown C.T."/>
            <person name="Hug L.A."/>
            <person name="Sharon I."/>
            <person name="Castelle C.J."/>
            <person name="Probst A.J."/>
            <person name="Thomas B.C."/>
            <person name="Singh A."/>
            <person name="Wilkins M.J."/>
            <person name="Karaoz U."/>
            <person name="Brodie E.L."/>
            <person name="Williams K.H."/>
            <person name="Hubbard S.S."/>
            <person name="Banfield J.F."/>
        </authorList>
    </citation>
    <scope>NUCLEOTIDE SEQUENCE [LARGE SCALE GENOMIC DNA]</scope>
</reference>
<dbReference type="AlphaFoldDB" id="A0A1F6DWS6"/>